<evidence type="ECO:0000256" key="2">
    <source>
        <dbReference type="ARBA" id="ARBA00011133"/>
    </source>
</evidence>
<dbReference type="AlphaFoldDB" id="A0A8D2CKM4"/>
<protein>
    <recommendedName>
        <fullName evidence="6">Large ribosomal subunit protein uL15/eL18 domain-containing protein</fullName>
    </recommendedName>
</protein>
<sequence length="135" mass="15598">MGVDICHNKDRKVRRKGPKSQDIYLRLLAKLYRCLGRRTNSTFNQVVLKRLFMSRTNRPPLSLSRMIRKMKLPGRENKTAVVVGTITDDVRVQEVPKLKGKAPGTPHSHTKPYIQSKGRKFKRARGRRASRGYKN</sequence>
<evidence type="ECO:0000256" key="4">
    <source>
        <dbReference type="ARBA" id="ARBA00023274"/>
    </source>
</evidence>
<evidence type="ECO:0000313" key="8">
    <source>
        <dbReference type="Proteomes" id="UP000694564"/>
    </source>
</evidence>
<dbReference type="Pfam" id="PF17135">
    <property type="entry name" value="Ribosomal_L18"/>
    <property type="match status" value="2"/>
</dbReference>
<keyword evidence="3" id="KW-0689">Ribosomal protein</keyword>
<name>A0A8D2CKM4_SCIVU</name>
<dbReference type="GO" id="GO:0003723">
    <property type="term" value="F:RNA binding"/>
    <property type="evidence" value="ECO:0007669"/>
    <property type="project" value="TreeGrafter"/>
</dbReference>
<dbReference type="InterPro" id="IPR000039">
    <property type="entry name" value="Ribosomal_eL18"/>
</dbReference>
<dbReference type="PANTHER" id="PTHR10934:SF2">
    <property type="entry name" value="LARGE RIBOSOMAL SUBUNIT PROTEIN EL18"/>
    <property type="match status" value="1"/>
</dbReference>
<feature type="region of interest" description="Disordered" evidence="5">
    <location>
        <begin position="95"/>
        <end position="135"/>
    </location>
</feature>
<dbReference type="Ensembl" id="ENSSVLT00005002879.1">
    <property type="protein sequence ID" value="ENSSVLP00005002626.1"/>
    <property type="gene ID" value="ENSSVLG00005002105.1"/>
</dbReference>
<dbReference type="GeneTree" id="ENSGT00390000012976"/>
<feature type="compositionally biased region" description="Basic residues" evidence="5">
    <location>
        <begin position="117"/>
        <end position="135"/>
    </location>
</feature>
<dbReference type="PANTHER" id="PTHR10934">
    <property type="entry name" value="60S RIBOSOMAL PROTEIN L18"/>
    <property type="match status" value="1"/>
</dbReference>
<dbReference type="InterPro" id="IPR021131">
    <property type="entry name" value="Ribosomal_uL15/eL18"/>
</dbReference>
<organism evidence="7 8">
    <name type="scientific">Sciurus vulgaris</name>
    <name type="common">Eurasian red squirrel</name>
    <dbReference type="NCBI Taxonomy" id="55149"/>
    <lineage>
        <taxon>Eukaryota</taxon>
        <taxon>Metazoa</taxon>
        <taxon>Chordata</taxon>
        <taxon>Craniata</taxon>
        <taxon>Vertebrata</taxon>
        <taxon>Euteleostomi</taxon>
        <taxon>Mammalia</taxon>
        <taxon>Eutheria</taxon>
        <taxon>Euarchontoglires</taxon>
        <taxon>Glires</taxon>
        <taxon>Rodentia</taxon>
        <taxon>Sciuromorpha</taxon>
        <taxon>Sciuridae</taxon>
        <taxon>Sciurinae</taxon>
        <taxon>Sciurini</taxon>
        <taxon>Sciurus</taxon>
    </lineage>
</organism>
<evidence type="ECO:0000256" key="1">
    <source>
        <dbReference type="ARBA" id="ARBA00006815"/>
    </source>
</evidence>
<reference evidence="7" key="1">
    <citation type="submission" date="2025-08" db="UniProtKB">
        <authorList>
            <consortium name="Ensembl"/>
        </authorList>
    </citation>
    <scope>IDENTIFICATION</scope>
</reference>
<dbReference type="GO" id="GO:0022625">
    <property type="term" value="C:cytosolic large ribosomal subunit"/>
    <property type="evidence" value="ECO:0007669"/>
    <property type="project" value="TreeGrafter"/>
</dbReference>
<reference evidence="7" key="2">
    <citation type="submission" date="2025-09" db="UniProtKB">
        <authorList>
            <consortium name="Ensembl"/>
        </authorList>
    </citation>
    <scope>IDENTIFICATION</scope>
</reference>
<dbReference type="InterPro" id="IPR036227">
    <property type="entry name" value="Ribosomal_uL15/eL18_sf"/>
</dbReference>
<evidence type="ECO:0000313" key="7">
    <source>
        <dbReference type="Ensembl" id="ENSSVLP00005002626.1"/>
    </source>
</evidence>
<evidence type="ECO:0000256" key="5">
    <source>
        <dbReference type="SAM" id="MobiDB-lite"/>
    </source>
</evidence>
<dbReference type="OrthoDB" id="6353017at2759"/>
<comment type="similarity">
    <text evidence="1">Belongs to the eukaryotic ribosomal protein eL18 family.</text>
</comment>
<dbReference type="Proteomes" id="UP000694564">
    <property type="component" value="Chromosome 4"/>
</dbReference>
<dbReference type="SUPFAM" id="SSF52080">
    <property type="entry name" value="Ribosomal proteins L15p and L18e"/>
    <property type="match status" value="1"/>
</dbReference>
<proteinExistence type="inferred from homology"/>
<evidence type="ECO:0000259" key="6">
    <source>
        <dbReference type="Pfam" id="PF17135"/>
    </source>
</evidence>
<feature type="domain" description="Large ribosomal subunit protein uL15/eL18" evidence="6">
    <location>
        <begin position="100"/>
        <end position="135"/>
    </location>
</feature>
<keyword evidence="4" id="KW-0687">Ribonucleoprotein</keyword>
<dbReference type="PROSITE" id="PS01106">
    <property type="entry name" value="RIBOSOMAL_L18E"/>
    <property type="match status" value="1"/>
</dbReference>
<feature type="domain" description="Large ribosomal subunit protein uL15/eL18" evidence="6">
    <location>
        <begin position="2"/>
        <end position="99"/>
    </location>
</feature>
<keyword evidence="8" id="KW-1185">Reference proteome</keyword>
<dbReference type="GO" id="GO:0006412">
    <property type="term" value="P:translation"/>
    <property type="evidence" value="ECO:0007669"/>
    <property type="project" value="InterPro"/>
</dbReference>
<accession>A0A8D2CKM4</accession>
<dbReference type="InterPro" id="IPR021132">
    <property type="entry name" value="Ribosomal_eL18/eL18-A/B/_CS"/>
</dbReference>
<dbReference type="GO" id="GO:0005791">
    <property type="term" value="C:rough endoplasmic reticulum"/>
    <property type="evidence" value="ECO:0007669"/>
    <property type="project" value="UniProtKB-SubCell"/>
</dbReference>
<dbReference type="Gene3D" id="3.100.10.10">
    <property type="match status" value="2"/>
</dbReference>
<comment type="subunit">
    <text evidence="2">Component of the large ribosomal subunit.</text>
</comment>
<dbReference type="GO" id="GO:0003735">
    <property type="term" value="F:structural constituent of ribosome"/>
    <property type="evidence" value="ECO:0007669"/>
    <property type="project" value="InterPro"/>
</dbReference>
<evidence type="ECO:0000256" key="3">
    <source>
        <dbReference type="ARBA" id="ARBA00022980"/>
    </source>
</evidence>